<comment type="caution">
    <text evidence="1">The sequence shown here is derived from an EMBL/GenBank/DDBJ whole genome shotgun (WGS) entry which is preliminary data.</text>
</comment>
<dbReference type="Proteomes" id="UP000828390">
    <property type="component" value="Unassembled WGS sequence"/>
</dbReference>
<sequence>MRKFIVLPYTGLSYNEIVLPSLWRFLCDLGPSCGLKVFLDLLSAAPGSTIHPVFSLLILFCETASTYIW</sequence>
<name>A0A9D4DQ49_DREPO</name>
<protein>
    <submittedName>
        <fullName evidence="1">Uncharacterized protein</fullName>
    </submittedName>
</protein>
<evidence type="ECO:0000313" key="1">
    <source>
        <dbReference type="EMBL" id="KAH3752595.1"/>
    </source>
</evidence>
<dbReference type="AlphaFoldDB" id="A0A9D4DQ49"/>
<proteinExistence type="predicted"/>
<organism evidence="1 2">
    <name type="scientific">Dreissena polymorpha</name>
    <name type="common">Zebra mussel</name>
    <name type="synonym">Mytilus polymorpha</name>
    <dbReference type="NCBI Taxonomy" id="45954"/>
    <lineage>
        <taxon>Eukaryota</taxon>
        <taxon>Metazoa</taxon>
        <taxon>Spiralia</taxon>
        <taxon>Lophotrochozoa</taxon>
        <taxon>Mollusca</taxon>
        <taxon>Bivalvia</taxon>
        <taxon>Autobranchia</taxon>
        <taxon>Heteroconchia</taxon>
        <taxon>Euheterodonta</taxon>
        <taxon>Imparidentia</taxon>
        <taxon>Neoheterodontei</taxon>
        <taxon>Myida</taxon>
        <taxon>Dreissenoidea</taxon>
        <taxon>Dreissenidae</taxon>
        <taxon>Dreissena</taxon>
    </lineage>
</organism>
<keyword evidence="2" id="KW-1185">Reference proteome</keyword>
<reference evidence="1" key="2">
    <citation type="submission" date="2020-11" db="EMBL/GenBank/DDBJ databases">
        <authorList>
            <person name="McCartney M.A."/>
            <person name="Auch B."/>
            <person name="Kono T."/>
            <person name="Mallez S."/>
            <person name="Becker A."/>
            <person name="Gohl D.M."/>
            <person name="Silverstein K.A.T."/>
            <person name="Koren S."/>
            <person name="Bechman K.B."/>
            <person name="Herman A."/>
            <person name="Abrahante J.E."/>
            <person name="Garbe J."/>
        </authorList>
    </citation>
    <scope>NUCLEOTIDE SEQUENCE</scope>
    <source>
        <strain evidence="1">Duluth1</strain>
        <tissue evidence="1">Whole animal</tissue>
    </source>
</reference>
<gene>
    <name evidence="1" type="ORF">DPMN_187216</name>
</gene>
<accession>A0A9D4DQ49</accession>
<reference evidence="1" key="1">
    <citation type="journal article" date="2019" name="bioRxiv">
        <title>The Genome of the Zebra Mussel, Dreissena polymorpha: A Resource for Invasive Species Research.</title>
        <authorList>
            <person name="McCartney M.A."/>
            <person name="Auch B."/>
            <person name="Kono T."/>
            <person name="Mallez S."/>
            <person name="Zhang Y."/>
            <person name="Obille A."/>
            <person name="Becker A."/>
            <person name="Abrahante J.E."/>
            <person name="Garbe J."/>
            <person name="Badalamenti J.P."/>
            <person name="Herman A."/>
            <person name="Mangelson H."/>
            <person name="Liachko I."/>
            <person name="Sullivan S."/>
            <person name="Sone E.D."/>
            <person name="Koren S."/>
            <person name="Silverstein K.A.T."/>
            <person name="Beckman K.B."/>
            <person name="Gohl D.M."/>
        </authorList>
    </citation>
    <scope>NUCLEOTIDE SEQUENCE</scope>
    <source>
        <strain evidence="1">Duluth1</strain>
        <tissue evidence="1">Whole animal</tissue>
    </source>
</reference>
<evidence type="ECO:0000313" key="2">
    <source>
        <dbReference type="Proteomes" id="UP000828390"/>
    </source>
</evidence>
<dbReference type="EMBL" id="JAIWYP010000010">
    <property type="protein sequence ID" value="KAH3752595.1"/>
    <property type="molecule type" value="Genomic_DNA"/>
</dbReference>